<comment type="subunit">
    <text evidence="4">Oligomeric complex that consists of at least the alpha, beta, beta', gamma, delta, epsilon and zeta subunits.</text>
</comment>
<dbReference type="InterPro" id="IPR000008">
    <property type="entry name" value="C2_dom"/>
</dbReference>
<dbReference type="Pfam" id="PF06292">
    <property type="entry name" value="MUN"/>
    <property type="match status" value="1"/>
</dbReference>
<evidence type="ECO:0000313" key="14">
    <source>
        <dbReference type="EMBL" id="TNY19109.1"/>
    </source>
</evidence>
<evidence type="ECO:0000256" key="3">
    <source>
        <dbReference type="ARBA" id="ARBA00010516"/>
    </source>
</evidence>
<feature type="region of interest" description="Disordered" evidence="9">
    <location>
        <begin position="1702"/>
        <end position="1773"/>
    </location>
</feature>
<dbReference type="InterPro" id="IPR011012">
    <property type="entry name" value="Longin-like_dom_sf"/>
</dbReference>
<keyword evidence="15" id="KW-1185">Reference proteome</keyword>
<keyword evidence="5" id="KW-0813">Transport</keyword>
<dbReference type="CDD" id="cd14830">
    <property type="entry name" value="Delta_COP_N"/>
    <property type="match status" value="1"/>
</dbReference>
<feature type="compositionally biased region" description="Polar residues" evidence="9">
    <location>
        <begin position="1711"/>
        <end position="1734"/>
    </location>
</feature>
<dbReference type="Gene3D" id="2.60.40.1170">
    <property type="entry name" value="Mu homology domain, subdomain B"/>
    <property type="match status" value="2"/>
</dbReference>
<dbReference type="CDD" id="cd09254">
    <property type="entry name" value="AP_delta-COPI_MHD"/>
    <property type="match status" value="1"/>
</dbReference>
<evidence type="ECO:0000256" key="7">
    <source>
        <dbReference type="ARBA" id="ARBA00022927"/>
    </source>
</evidence>
<gene>
    <name evidence="14" type="ORF">DMC30DRAFT_354439</name>
</gene>
<dbReference type="FunFam" id="3.30.450.60:FF:000003">
    <property type="entry name" value="Coatomer subunit delta"/>
    <property type="match status" value="1"/>
</dbReference>
<feature type="compositionally biased region" description="Low complexity" evidence="9">
    <location>
        <begin position="254"/>
        <end position="273"/>
    </location>
</feature>
<evidence type="ECO:0000256" key="6">
    <source>
        <dbReference type="ARBA" id="ARBA00022490"/>
    </source>
</evidence>
<keyword evidence="8" id="KW-0472">Membrane</keyword>
<dbReference type="InterPro" id="IPR035892">
    <property type="entry name" value="C2_domain_sf"/>
</dbReference>
<comment type="similarity">
    <text evidence="3">Belongs to the adaptor complexes medium subunit family. Delta-COP subfamily.</text>
</comment>
<dbReference type="PROSITE" id="PS50004">
    <property type="entry name" value="C2"/>
    <property type="match status" value="1"/>
</dbReference>
<evidence type="ECO:0000256" key="5">
    <source>
        <dbReference type="ARBA" id="ARBA00022448"/>
    </source>
</evidence>
<dbReference type="SMART" id="SM00239">
    <property type="entry name" value="C2"/>
    <property type="match status" value="1"/>
</dbReference>
<proteinExistence type="inferred from homology"/>
<dbReference type="InterPro" id="IPR014772">
    <property type="entry name" value="Munc13_dom-2"/>
</dbReference>
<accession>A0A5C5FS15</accession>
<feature type="domain" description="MHD" evidence="11">
    <location>
        <begin position="1808"/>
        <end position="2059"/>
    </location>
</feature>
<dbReference type="InterPro" id="IPR014770">
    <property type="entry name" value="Munc13_1"/>
</dbReference>
<dbReference type="Gene3D" id="2.60.40.150">
    <property type="entry name" value="C2 domain"/>
    <property type="match status" value="1"/>
</dbReference>
<evidence type="ECO:0000256" key="8">
    <source>
        <dbReference type="ARBA" id="ARBA00023136"/>
    </source>
</evidence>
<feature type="compositionally biased region" description="Low complexity" evidence="9">
    <location>
        <begin position="39"/>
        <end position="58"/>
    </location>
</feature>
<comment type="subcellular location">
    <subcellularLocation>
        <location evidence="2">Cytoplasm</location>
    </subcellularLocation>
    <subcellularLocation>
        <location evidence="1">Endomembrane system</location>
    </subcellularLocation>
</comment>
<dbReference type="OrthoDB" id="2015333at2759"/>
<dbReference type="EMBL" id="SOZI01000108">
    <property type="protein sequence ID" value="TNY19109.1"/>
    <property type="molecule type" value="Genomic_DNA"/>
</dbReference>
<dbReference type="PANTHER" id="PTHR47263:SF1">
    <property type="entry name" value="C2 DOMAIN PROTEIN (AFU_ORTHOLOGUE AFUA_7G02350)"/>
    <property type="match status" value="1"/>
</dbReference>
<feature type="region of interest" description="Disordered" evidence="9">
    <location>
        <begin position="399"/>
        <end position="419"/>
    </location>
</feature>
<dbReference type="SUPFAM" id="SSF64356">
    <property type="entry name" value="SNARE-like"/>
    <property type="match status" value="1"/>
</dbReference>
<feature type="domain" description="MHD2" evidence="13">
    <location>
        <begin position="1189"/>
        <end position="1305"/>
    </location>
</feature>
<dbReference type="InterPro" id="IPR052811">
    <property type="entry name" value="Glucose_resp_signaling"/>
</dbReference>
<dbReference type="GO" id="GO:0015031">
    <property type="term" value="P:protein transport"/>
    <property type="evidence" value="ECO:0007669"/>
    <property type="project" value="UniProtKB-KW"/>
</dbReference>
<evidence type="ECO:0000256" key="9">
    <source>
        <dbReference type="SAM" id="MobiDB-lite"/>
    </source>
</evidence>
<dbReference type="PROSITE" id="PS51072">
    <property type="entry name" value="MHD"/>
    <property type="match status" value="1"/>
</dbReference>
<evidence type="ECO:0000256" key="2">
    <source>
        <dbReference type="ARBA" id="ARBA00004496"/>
    </source>
</evidence>
<evidence type="ECO:0000313" key="15">
    <source>
        <dbReference type="Proteomes" id="UP000311382"/>
    </source>
</evidence>
<feature type="domain" description="C2" evidence="10">
    <location>
        <begin position="920"/>
        <end position="1040"/>
    </location>
</feature>
<feature type="compositionally biased region" description="Gly residues" evidence="9">
    <location>
        <begin position="1401"/>
        <end position="1414"/>
    </location>
</feature>
<dbReference type="Pfam" id="PF00928">
    <property type="entry name" value="Adap_comp_sub"/>
    <property type="match status" value="1"/>
</dbReference>
<dbReference type="SUPFAM" id="SSF49562">
    <property type="entry name" value="C2 domain (Calcium/lipid-binding domain, CaLB)"/>
    <property type="match status" value="1"/>
</dbReference>
<evidence type="ECO:0000259" key="12">
    <source>
        <dbReference type="PROSITE" id="PS51258"/>
    </source>
</evidence>
<feature type="domain" description="MHD1" evidence="12">
    <location>
        <begin position="720"/>
        <end position="839"/>
    </location>
</feature>
<dbReference type="InterPro" id="IPR010439">
    <property type="entry name" value="MUN_dom"/>
</dbReference>
<keyword evidence="7" id="KW-0653">Protein transport</keyword>
<reference evidence="14 15" key="1">
    <citation type="submission" date="2019-03" db="EMBL/GenBank/DDBJ databases">
        <title>Rhodosporidium diobovatum UCD-FST 08-225 genome sequencing, assembly, and annotation.</title>
        <authorList>
            <person name="Fakankun I.U."/>
            <person name="Fristensky B."/>
            <person name="Levin D.B."/>
        </authorList>
    </citation>
    <scope>NUCLEOTIDE SEQUENCE [LARGE SCALE GENOMIC DNA]</scope>
    <source>
        <strain evidence="14 15">UCD-FST 08-225</strain>
    </source>
</reference>
<feature type="compositionally biased region" description="Low complexity" evidence="9">
    <location>
        <begin position="1739"/>
        <end position="1757"/>
    </location>
</feature>
<comment type="caution">
    <text evidence="14">The sequence shown here is derived from an EMBL/GenBank/DDBJ whole genome shotgun (WGS) entry which is preliminary data.</text>
</comment>
<dbReference type="Gene3D" id="1.10.357.50">
    <property type="match status" value="1"/>
</dbReference>
<dbReference type="Proteomes" id="UP000311382">
    <property type="component" value="Unassembled WGS sequence"/>
</dbReference>
<feature type="region of interest" description="Disordered" evidence="9">
    <location>
        <begin position="229"/>
        <end position="277"/>
    </location>
</feature>
<evidence type="ECO:0000259" key="11">
    <source>
        <dbReference type="PROSITE" id="PS51072"/>
    </source>
</evidence>
<name>A0A5C5FS15_9BASI</name>
<evidence type="ECO:0000259" key="10">
    <source>
        <dbReference type="PROSITE" id="PS50004"/>
    </source>
</evidence>
<dbReference type="GO" id="GO:0012505">
    <property type="term" value="C:endomembrane system"/>
    <property type="evidence" value="ECO:0007669"/>
    <property type="project" value="UniProtKB-SubCell"/>
</dbReference>
<organism evidence="14 15">
    <name type="scientific">Rhodotorula diobovata</name>
    <dbReference type="NCBI Taxonomy" id="5288"/>
    <lineage>
        <taxon>Eukaryota</taxon>
        <taxon>Fungi</taxon>
        <taxon>Dikarya</taxon>
        <taxon>Basidiomycota</taxon>
        <taxon>Pucciniomycotina</taxon>
        <taxon>Microbotryomycetes</taxon>
        <taxon>Sporidiobolales</taxon>
        <taxon>Sporidiobolaceae</taxon>
        <taxon>Rhodotorula</taxon>
    </lineage>
</organism>
<feature type="region of interest" description="Disordered" evidence="9">
    <location>
        <begin position="38"/>
        <end position="58"/>
    </location>
</feature>
<sequence>MTTRTARSAASSAAWDDQDVYLHALKVAVLEHGIERAGHAAANSPSPAPSGNGHPSTTHAAALVRPAAKPASTGSSLRPADGWTSALASLGDVFKDSSSSRDKASRFPKDFVKALDRRMELIARGADPAHADPLFRQTIGAFYTTYAQPSFHKKLKDNRQIEEVILMFVTTASNVLKKRLVGDDWKPELNAQVARFTRVIKDTLKTCSRVPGELVHRLETYCSKLDSDAPLTQSSSQQQQQGHDRHLSASTTNPYPSYSPSLGSAAPASPATARQSFDYPPSAAPAVVSLDDMLLVRAIGSIFGKGDADLKRDVAALKRTCTEQAAFNDLKAIINAVAQLAVSPPAASSASQLSGSHQFPFRPEHFESEDAFSAWRKQENDELQELLLEMTMRNPELVKGGGGTSGASLGVEGLPTDKASRRSSHSSLVIVGSDGNTVEAEDRFGDSASSSFVFVPPDPRLYYRRLYTLALEHDYALMSTLPPDEDVSLTILSPLHEQLLRNCQTRWRIPNITRAATFTGLIAGLYKDQGVPEECVGEALDLVRREEDQWRYWRWPTADRHHLFRALSLLFDTLLTRFFEIFQGLLALPFASVLPLLHTIHSDELFASSIGSLLPATLSELETGMRKFVAMAFEERMAEADSRERRSDLDPWIEMLAWIREEVRGYDRAFPEKVCEQIDPPSLFLAVGAPLFVQHVHRSRLSLHAAALQQGGAATDEDLLELYHGVRELKDLHRAFALLPSEPLEIDFSAWFEPYVRRWLAGTDTQTSEWVNRAISKDKFEPEETATHSSSIVDLIDSCKAPVDFILSLKWPNEYENAKFLTGLSRTIAKSIEQYANQLEAMFVEEMFPRKANEPPTQDVARPSAWLTKAKMVVQGDKKIEPFVFQPASCIKLNNIQAARKLLDTIYTTLDADKVSRIVEINTPPPAPDATQAPPRYLFTVKIVLCENLSPPSGNTRKKLDPFLILSDPAGYRVAKTRTLYETNDPRWDETLDVSVKGDLWLRATVYNRNLVDHHDHVGCAYIHLDPRKFSDFLAQDVWFRLEDQQRQPLDGRLLLRISMEGEKDDIGFYFGRAFRSLKRAEGDMVRHMVDKMTPFVRHYVSHQNLRSLLKMGPYSLPDLDKVRGNLDKGVRNLNAYVRDALATSTGAGDTGRLLIPPVADPHAPTPVTLERLEQRKKGKGPLTDLEIEDAIGDLLDYFEVTFATLKESLTPDAWRLVSMRLWKDILTQIEGLLVPPLSERPTEMRPLSEKEVDVVYKWLGFLVNFFHGGGEGVPLEDLRNSKYLELIEARMYYEWSADDLMRASVESLQRQLTTRSNSLLGRSKSVYQQRNLGTIRAHKIEKQQKVTSSGEMILRILRMHPGTSDFLSTQIASMHRLHAELAKKQQLKSQRGSLQRSSGANGGLAGAGRGARGTGASAPLGAEGRVDLEDRIASLAALPRSSCAQMVSQSAYIPPNAHADPSPLPLTRSCRSLPLPLPPLPLHVTLVAPSLSSPSPGRVHVPAARAIPLQVVLAASIVTKSGKRARTRSLTQHNSSPSLPTHAALLSRQFVGLPRPRLESLLSSFPRLVSPTSEHTVVEASGVRFVYTPLEDLYVLLITNTQSNILLDLSTLSLITRIATELGSGGRGGAIGELDVMRVNFEILSAWDEVISLGWRENVNLQQVRSILEMESHEEKIQEIIARNKEHEAKEELKRRARQLETQRREMTRRGQNPYANPAAPTSYSAVPSSYNPPTGGPSYSNSAYDAPPAAASAKPFKGKGMQLGGAKGRKKDDDLAAALGGLSQQYQPPAPATPAKDANPFGDVEQGDVHLVVREALSLALNRDGGISSLSLKGDLDLRINAPDYTAVVLRLPSPASGTYPKANDLQFKTHPNVDKTAWAQRGEIRLKEGKKGFPVGQGLGVLKWRMTGTDESVVPLSINCWPSADSGSLTVNLEYELENPALSLHNVVISIPLPPGADPSISEAPAHGSYAVNPHSGHLEWTLDEVSAAAGTQSGSLEFEAQGDDADACFPVAIDFVSQKSMCGVEVLGVSNPSADGASVEYSLDSLLGVDRYEVV</sequence>
<dbReference type="GO" id="GO:0005737">
    <property type="term" value="C:cytoplasm"/>
    <property type="evidence" value="ECO:0007669"/>
    <property type="project" value="UniProtKB-SubCell"/>
</dbReference>
<dbReference type="Gene3D" id="1.20.58.1100">
    <property type="match status" value="1"/>
</dbReference>
<dbReference type="PANTHER" id="PTHR47263">
    <property type="entry name" value="ADENYLATE CYCLASE ACTIVATION PROTEIN GIT1"/>
    <property type="match status" value="1"/>
</dbReference>
<dbReference type="Gene3D" id="3.30.450.60">
    <property type="match status" value="1"/>
</dbReference>
<feature type="region of interest" description="Disordered" evidence="9">
    <location>
        <begin position="1383"/>
        <end position="1423"/>
    </location>
</feature>
<keyword evidence="6" id="KW-0963">Cytoplasm</keyword>
<dbReference type="SUPFAM" id="SSF49447">
    <property type="entry name" value="Second domain of Mu2 adaptin subunit (ap50) of ap2 adaptor"/>
    <property type="match status" value="1"/>
</dbReference>
<protein>
    <submittedName>
        <fullName evidence="14">Cytoplasm protein</fullName>
    </submittedName>
</protein>
<dbReference type="PROSITE" id="PS51258">
    <property type="entry name" value="MHD1"/>
    <property type="match status" value="1"/>
</dbReference>
<evidence type="ECO:0000256" key="4">
    <source>
        <dbReference type="ARBA" id="ARBA00011775"/>
    </source>
</evidence>
<dbReference type="InterPro" id="IPR036168">
    <property type="entry name" value="AP2_Mu_C_sf"/>
</dbReference>
<evidence type="ECO:0000256" key="1">
    <source>
        <dbReference type="ARBA" id="ARBA00004308"/>
    </source>
</evidence>
<dbReference type="Pfam" id="PF00168">
    <property type="entry name" value="C2"/>
    <property type="match status" value="1"/>
</dbReference>
<dbReference type="STRING" id="5288.A0A5C5FS15"/>
<evidence type="ECO:0000259" key="13">
    <source>
        <dbReference type="PROSITE" id="PS51259"/>
    </source>
</evidence>
<dbReference type="PROSITE" id="PS51259">
    <property type="entry name" value="MHD2"/>
    <property type="match status" value="1"/>
</dbReference>
<dbReference type="InterPro" id="IPR028565">
    <property type="entry name" value="MHD"/>
</dbReference>